<evidence type="ECO:0000256" key="1">
    <source>
        <dbReference type="SAM" id="MobiDB-lite"/>
    </source>
</evidence>
<feature type="compositionally biased region" description="Low complexity" evidence="1">
    <location>
        <begin position="355"/>
        <end position="394"/>
    </location>
</feature>
<dbReference type="Proteomes" id="UP000320475">
    <property type="component" value="Unassembled WGS sequence"/>
</dbReference>
<comment type="caution">
    <text evidence="2">The sequence shown here is derived from an EMBL/GenBank/DDBJ whole genome shotgun (WGS) entry which is preliminary data.</text>
</comment>
<dbReference type="EMBL" id="QEAM01000115">
    <property type="protein sequence ID" value="TPX46084.1"/>
    <property type="molecule type" value="Genomic_DNA"/>
</dbReference>
<accession>A0A507D3S0</accession>
<dbReference type="VEuPathDB" id="FungiDB:SeMB42_g07646"/>
<protein>
    <submittedName>
        <fullName evidence="2">Uncharacterized protein</fullName>
    </submittedName>
</protein>
<evidence type="ECO:0000313" key="3">
    <source>
        <dbReference type="Proteomes" id="UP000320475"/>
    </source>
</evidence>
<proteinExistence type="predicted"/>
<organism evidence="2 3">
    <name type="scientific">Synchytrium endobioticum</name>
    <dbReference type="NCBI Taxonomy" id="286115"/>
    <lineage>
        <taxon>Eukaryota</taxon>
        <taxon>Fungi</taxon>
        <taxon>Fungi incertae sedis</taxon>
        <taxon>Chytridiomycota</taxon>
        <taxon>Chytridiomycota incertae sedis</taxon>
        <taxon>Chytridiomycetes</taxon>
        <taxon>Synchytriales</taxon>
        <taxon>Synchytriaceae</taxon>
        <taxon>Synchytrium</taxon>
    </lineage>
</organism>
<gene>
    <name evidence="2" type="ORF">SeLEV6574_g03435</name>
</gene>
<sequence length="699" mass="79340">MRWRRPSYYMKMLTSMNINVVLYVTTVIFIFRLAQGAPIPDDANIKAMIVDMQRKATNEAYNRRSGIYTALTGRHVTDIPNTIKMIVSSAIPEFSPYTEAQMLKKPDKEKLTDIQMKFTRSYHALVFEKLKTVFIKLQLPCHDGTHKGKDPLRSAGLDMVWNALLKHYALESGYSTLSDHHRKRTLEFPRESPEQVKPFDRTEARYIRKIANLRQKCKDKIDAMCRSEPGQRFHAATIRSVLNSKVLRFCVLEATLRWSRKLNYRTLNQLVLEDRRWLPLWLAHEGLILARAQYDVARMELYVIRCQEYVAEVSNRLYEFAVFIEDHKRKINVYSKSSGGLAMLQGSCVDDTVASSSTEAGEAASPPSSPSSSVATSSLQLCSYPNPSNDNPYNRMQRSTDGREPQMLDRPSESNTRIELQDDPLHPYAWGETANIATGSYSEFGYTHQEADDPSNIPVPTIIDSNENPAKLSAPSLPFPRRLGLETYPNRNAFWDKQTFLDNATPESSQPPLHRTSEAAYIYPNQNALVASSSLTLEPYALSTLQTPSDKPFGLHEESHEDTDDIDFELLDYLLGYEEGGHDQSPLVTDSNVNKISAASINKYASESSSAAALQPLPPQLERFANLNPNLNDQTPARESVFGRPLCDNVDLPAMNNIYAEHNSFQRQHYSQLQEFRTSVDNVQSHKRWKALTKHTSGR</sequence>
<dbReference type="AlphaFoldDB" id="A0A507D3S0"/>
<evidence type="ECO:0000313" key="2">
    <source>
        <dbReference type="EMBL" id="TPX46084.1"/>
    </source>
</evidence>
<name>A0A507D3S0_9FUNG</name>
<feature type="compositionally biased region" description="Basic and acidic residues" evidence="1">
    <location>
        <begin position="398"/>
        <end position="412"/>
    </location>
</feature>
<reference evidence="2 3" key="1">
    <citation type="journal article" date="2019" name="Sci. Rep.">
        <title>Comparative genomics of chytrid fungi reveal insights into the obligate biotrophic and pathogenic lifestyle of Synchytrium endobioticum.</title>
        <authorList>
            <person name="van de Vossenberg B.T.L.H."/>
            <person name="Warris S."/>
            <person name="Nguyen H.D.T."/>
            <person name="van Gent-Pelzer M.P.E."/>
            <person name="Joly D.L."/>
            <person name="van de Geest H.C."/>
            <person name="Bonants P.J.M."/>
            <person name="Smith D.S."/>
            <person name="Levesque C.A."/>
            <person name="van der Lee T.A.J."/>
        </authorList>
    </citation>
    <scope>NUCLEOTIDE SEQUENCE [LARGE SCALE GENOMIC DNA]</scope>
    <source>
        <strain evidence="2 3">LEV6574</strain>
    </source>
</reference>
<feature type="region of interest" description="Disordered" evidence="1">
    <location>
        <begin position="355"/>
        <end position="417"/>
    </location>
</feature>